<dbReference type="HOGENOM" id="CLU_004083_5_3_1"/>
<dbReference type="CDD" id="cd00067">
    <property type="entry name" value="GAL4"/>
    <property type="match status" value="1"/>
</dbReference>
<dbReference type="Proteomes" id="UP000030151">
    <property type="component" value="Unassembled WGS sequence"/>
</dbReference>
<dbReference type="PANTHER" id="PTHR31001:SF85">
    <property type="entry name" value="ZN(II)2CYS6 TRANSCRIPTION FACTOR (EUROFUNG)"/>
    <property type="match status" value="1"/>
</dbReference>
<dbReference type="EMBL" id="JELW01000038">
    <property type="protein sequence ID" value="EXU97307.1"/>
    <property type="molecule type" value="Genomic_DNA"/>
</dbReference>
<dbReference type="Pfam" id="PF00172">
    <property type="entry name" value="Zn_clus"/>
    <property type="match status" value="1"/>
</dbReference>
<dbReference type="InterPro" id="IPR036864">
    <property type="entry name" value="Zn2-C6_fun-type_DNA-bd_sf"/>
</dbReference>
<feature type="compositionally biased region" description="Acidic residues" evidence="4">
    <location>
        <begin position="159"/>
        <end position="171"/>
    </location>
</feature>
<feature type="region of interest" description="Disordered" evidence="4">
    <location>
        <begin position="1"/>
        <end position="25"/>
    </location>
</feature>
<dbReference type="GO" id="GO:0005634">
    <property type="term" value="C:nucleus"/>
    <property type="evidence" value="ECO:0007669"/>
    <property type="project" value="UniProtKB-SubCell"/>
</dbReference>
<dbReference type="InterPro" id="IPR007219">
    <property type="entry name" value="XnlR_reg_dom"/>
</dbReference>
<dbReference type="CDD" id="cd12148">
    <property type="entry name" value="fungal_TF_MHR"/>
    <property type="match status" value="1"/>
</dbReference>
<comment type="subcellular location">
    <subcellularLocation>
        <location evidence="1">Nucleus</location>
    </subcellularLocation>
</comment>
<dbReference type="GO" id="GO:0006351">
    <property type="term" value="P:DNA-templated transcription"/>
    <property type="evidence" value="ECO:0007669"/>
    <property type="project" value="InterPro"/>
</dbReference>
<evidence type="ECO:0000313" key="6">
    <source>
        <dbReference type="EMBL" id="EXU97307.1"/>
    </source>
</evidence>
<dbReference type="SMART" id="SM00906">
    <property type="entry name" value="Fungal_trans"/>
    <property type="match status" value="1"/>
</dbReference>
<evidence type="ECO:0000256" key="1">
    <source>
        <dbReference type="ARBA" id="ARBA00004123"/>
    </source>
</evidence>
<reference evidence="6 7" key="1">
    <citation type="submission" date="2014-02" db="EMBL/GenBank/DDBJ databases">
        <title>The genome sequence of the entomopathogenic fungus Metarhizium robertsii ARSEF 2575.</title>
        <authorList>
            <person name="Giuliano Garisto Donzelli B."/>
            <person name="Roe B.A."/>
            <person name="Macmil S.L."/>
            <person name="Krasnoff S.B."/>
            <person name="Gibson D.M."/>
        </authorList>
    </citation>
    <scope>NUCLEOTIDE SEQUENCE [LARGE SCALE GENOMIC DNA]</scope>
    <source>
        <strain evidence="6 7">ARSEF 2575</strain>
    </source>
</reference>
<dbReference type="AlphaFoldDB" id="A0A014N9I4"/>
<organism evidence="6 7">
    <name type="scientific">Metarhizium robertsii</name>
    <dbReference type="NCBI Taxonomy" id="568076"/>
    <lineage>
        <taxon>Eukaryota</taxon>
        <taxon>Fungi</taxon>
        <taxon>Dikarya</taxon>
        <taxon>Ascomycota</taxon>
        <taxon>Pezizomycotina</taxon>
        <taxon>Sordariomycetes</taxon>
        <taxon>Hypocreomycetidae</taxon>
        <taxon>Hypocreales</taxon>
        <taxon>Clavicipitaceae</taxon>
        <taxon>Metarhizium</taxon>
    </lineage>
</organism>
<evidence type="ECO:0000256" key="2">
    <source>
        <dbReference type="ARBA" id="ARBA00022723"/>
    </source>
</evidence>
<dbReference type="PANTHER" id="PTHR31001">
    <property type="entry name" value="UNCHARACTERIZED TRANSCRIPTIONAL REGULATORY PROTEIN"/>
    <property type="match status" value="1"/>
</dbReference>
<dbReference type="Pfam" id="PF04082">
    <property type="entry name" value="Fungal_trans"/>
    <property type="match status" value="1"/>
</dbReference>
<dbReference type="SMART" id="SM00066">
    <property type="entry name" value="GAL4"/>
    <property type="match status" value="1"/>
</dbReference>
<dbReference type="OrthoDB" id="435881at2759"/>
<gene>
    <name evidence="6" type="ORF">X797_009584</name>
</gene>
<dbReference type="GO" id="GO:0000981">
    <property type="term" value="F:DNA-binding transcription factor activity, RNA polymerase II-specific"/>
    <property type="evidence" value="ECO:0007669"/>
    <property type="project" value="InterPro"/>
</dbReference>
<name>A0A014N9I4_9HYPO</name>
<dbReference type="eggNOG" id="ENOG502SJEA">
    <property type="taxonomic scope" value="Eukaryota"/>
</dbReference>
<dbReference type="GO" id="GO:0003677">
    <property type="term" value="F:DNA binding"/>
    <property type="evidence" value="ECO:0007669"/>
    <property type="project" value="InterPro"/>
</dbReference>
<dbReference type="GO" id="GO:0008270">
    <property type="term" value="F:zinc ion binding"/>
    <property type="evidence" value="ECO:0007669"/>
    <property type="project" value="InterPro"/>
</dbReference>
<protein>
    <submittedName>
        <fullName evidence="6">Zn(2)-Cys(6) zinc finger domain protein</fullName>
    </submittedName>
</protein>
<feature type="compositionally biased region" description="Polar residues" evidence="4">
    <location>
        <begin position="110"/>
        <end position="126"/>
    </location>
</feature>
<evidence type="ECO:0000259" key="5">
    <source>
        <dbReference type="PROSITE" id="PS50048"/>
    </source>
</evidence>
<dbReference type="InterPro" id="IPR001138">
    <property type="entry name" value="Zn2Cys6_DnaBD"/>
</dbReference>
<keyword evidence="3" id="KW-0539">Nucleus</keyword>
<sequence>MSQLVVIAPAPGKSPSAEAGVASTPDSPTMQFNCQSCVRKKVKCNRALPVCSGCHKGNLECTYLAPPPRKRRRVQDEDMNQRLARYEKILRANGLLQPAPTSSHSRDAVTQRSNQHATEVLSNNQGPAEVGKLVSADGKSRYIDSVLLLPAGDGDLCELSDSDSEINENDNEASRRDHSVSSNLGFLTGEAVPLAMLGRHQSLADVHPTHDEALSLWNAYVQNVESLCKILHIPTMAQMVDTISRKPASVSKGDECLVFSIYYLAVFSMPDADCLQTFNKQKHDLMAKYRSAVLQALVNASWLKTTLLRVLQAYVIFLVAARSQVDPHTFWSLTGIAIRLAQRMGLHRDGENLGLPPFEVQMRRRLFWQLLPLDTYAGQVSGTGISIAPDSWDTKQPLNINDDQIYPGMTEIPEEKKGATEMIYSLARIELSNFYAKTGVKLKSAAVSFKNSEEIENLINDVEGSIEMKYLRYCDILNPLHLLTLAVVRSAANIVRLRNRMKPVMDKTVNDGERNELCALSERILETDSTIYRNPSLKKFRWQVKNFFLWDALLCILLSISKAGFYKRVELDKTWNMVGEVYANHEDLLERKRALHSMICDVTLKAWLASPPKQPIPEPSFITSLQNQRKRKSRGQQDTISDTVSEMGSSNDAMEETSTTDGLFGNIDGTNLMMENNLNTNPSDWLFWDQFYRDTNLC</sequence>
<keyword evidence="2" id="KW-0479">Metal-binding</keyword>
<dbReference type="InterPro" id="IPR050613">
    <property type="entry name" value="Sec_Metabolite_Reg"/>
</dbReference>
<evidence type="ECO:0000256" key="4">
    <source>
        <dbReference type="SAM" id="MobiDB-lite"/>
    </source>
</evidence>
<evidence type="ECO:0000256" key="3">
    <source>
        <dbReference type="ARBA" id="ARBA00023242"/>
    </source>
</evidence>
<feature type="region of interest" description="Disordered" evidence="4">
    <location>
        <begin position="625"/>
        <end position="662"/>
    </location>
</feature>
<comment type="caution">
    <text evidence="6">The sequence shown here is derived from an EMBL/GenBank/DDBJ whole genome shotgun (WGS) entry which is preliminary data.</text>
</comment>
<feature type="region of interest" description="Disordered" evidence="4">
    <location>
        <begin position="159"/>
        <end position="178"/>
    </location>
</feature>
<dbReference type="Gene3D" id="4.10.240.10">
    <property type="entry name" value="Zn(2)-C6 fungal-type DNA-binding domain"/>
    <property type="match status" value="1"/>
</dbReference>
<dbReference type="SUPFAM" id="SSF57701">
    <property type="entry name" value="Zn2/Cys6 DNA-binding domain"/>
    <property type="match status" value="1"/>
</dbReference>
<evidence type="ECO:0000313" key="7">
    <source>
        <dbReference type="Proteomes" id="UP000030151"/>
    </source>
</evidence>
<proteinExistence type="predicted"/>
<feature type="compositionally biased region" description="Polar residues" evidence="4">
    <location>
        <begin position="636"/>
        <end position="661"/>
    </location>
</feature>
<feature type="region of interest" description="Disordered" evidence="4">
    <location>
        <begin position="97"/>
        <end position="126"/>
    </location>
</feature>
<dbReference type="PROSITE" id="PS50048">
    <property type="entry name" value="ZN2_CY6_FUNGAL_2"/>
    <property type="match status" value="1"/>
</dbReference>
<feature type="domain" description="Zn(2)-C6 fungal-type" evidence="5">
    <location>
        <begin position="33"/>
        <end position="63"/>
    </location>
</feature>
<accession>A0A014N9I4</accession>